<protein>
    <submittedName>
        <fullName evidence="1">Uncharacterized protein</fullName>
    </submittedName>
</protein>
<sequence>MDLSALETHSPRLVIAKVLREPLRFVFTFVGADLEDRLGESLVGRELTDARPVFFKPYAVCVSQVRATREFASFDFGDGEDPGSFERLLLPLSEDDAQVDAVLGGIIYSNVQTSP</sequence>
<accession>A0ABS1DLN1</accession>
<reference evidence="1 2" key="1">
    <citation type="journal article" date="2020" name="Microorganisms">
        <title>Osmotic Adaptation and Compatible Solute Biosynthesis of Phototrophic Bacteria as Revealed from Genome Analyses.</title>
        <authorList>
            <person name="Imhoff J.F."/>
            <person name="Rahn T."/>
            <person name="Kunzel S."/>
            <person name="Keller A."/>
            <person name="Neulinger S.C."/>
        </authorList>
    </citation>
    <scope>NUCLEOTIDE SEQUENCE [LARGE SCALE GENOMIC DNA]</scope>
    <source>
        <strain evidence="1 2">DSM 9895</strain>
    </source>
</reference>
<evidence type="ECO:0000313" key="1">
    <source>
        <dbReference type="EMBL" id="MBK1671144.1"/>
    </source>
</evidence>
<gene>
    <name evidence="1" type="ORF">CKO28_24370</name>
</gene>
<comment type="caution">
    <text evidence="1">The sequence shown here is derived from an EMBL/GenBank/DDBJ whole genome shotgun (WGS) entry which is preliminary data.</text>
</comment>
<organism evidence="1 2">
    <name type="scientific">Rhodovibrio sodomensis</name>
    <dbReference type="NCBI Taxonomy" id="1088"/>
    <lineage>
        <taxon>Bacteria</taxon>
        <taxon>Pseudomonadati</taxon>
        <taxon>Pseudomonadota</taxon>
        <taxon>Alphaproteobacteria</taxon>
        <taxon>Rhodospirillales</taxon>
        <taxon>Rhodovibrionaceae</taxon>
        <taxon>Rhodovibrio</taxon>
    </lineage>
</organism>
<dbReference type="EMBL" id="NRRL01000149">
    <property type="protein sequence ID" value="MBK1671144.1"/>
    <property type="molecule type" value="Genomic_DNA"/>
</dbReference>
<keyword evidence="2" id="KW-1185">Reference proteome</keyword>
<name>A0ABS1DLN1_9PROT</name>
<proteinExistence type="predicted"/>
<dbReference type="Proteomes" id="UP001296873">
    <property type="component" value="Unassembled WGS sequence"/>
</dbReference>
<evidence type="ECO:0000313" key="2">
    <source>
        <dbReference type="Proteomes" id="UP001296873"/>
    </source>
</evidence>